<sequence length="252" mass="28575">MLVFLWEVVHEKIMVNVQRFRRGWINLDLCMSCGTQSESVLHVLRDCNFIKGCWLNLLPASEVQTFFGFVDIREWLSWCLKSSFCIGELPWPVVFMVTVVIRVAWIPAAMGWITINSSVRQNSGAATCASSFRDSYGKWLLGFRCVLRVCGVVEAKLWAIYHALNVAWIAVQLLQGQDSGVYRLQSLIINCRALIRFRVVKIYREANMVADYLASSAHGGVFGMSLIDLPSSSIKLLLDADCMNVFHDRIIN</sequence>
<reference evidence="2" key="1">
    <citation type="journal article" date="2016" name="Nat. Biotechnol.">
        <title>Sequencing wild and cultivated cassava and related species reveals extensive interspecific hybridization and genetic diversity.</title>
        <authorList>
            <person name="Bredeson J.V."/>
            <person name="Lyons J.B."/>
            <person name="Prochnik S.E."/>
            <person name="Wu G.A."/>
            <person name="Ha C.M."/>
            <person name="Edsinger-Gonzales E."/>
            <person name="Grimwood J."/>
            <person name="Schmutz J."/>
            <person name="Rabbi I.Y."/>
            <person name="Egesi C."/>
            <person name="Nauluvula P."/>
            <person name="Lebot V."/>
            <person name="Ndunguru J."/>
            <person name="Mkamilo G."/>
            <person name="Bart R.S."/>
            <person name="Setter T.L."/>
            <person name="Gleadow R.M."/>
            <person name="Kulakow P."/>
            <person name="Ferguson M.E."/>
            <person name="Rounsley S."/>
            <person name="Rokhsar D.S."/>
        </authorList>
    </citation>
    <scope>NUCLEOTIDE SEQUENCE [LARGE SCALE GENOMIC DNA]</scope>
    <source>
        <strain evidence="2">cv. AM560-2</strain>
    </source>
</reference>
<keyword evidence="2" id="KW-1185">Reference proteome</keyword>
<accession>A0ACB7HS45</accession>
<comment type="caution">
    <text evidence="1">The sequence shown here is derived from an EMBL/GenBank/DDBJ whole genome shotgun (WGS) entry which is preliminary data.</text>
</comment>
<name>A0ACB7HS45_MANES</name>
<dbReference type="Proteomes" id="UP000091857">
    <property type="component" value="Chromosome 4"/>
</dbReference>
<proteinExistence type="predicted"/>
<dbReference type="EMBL" id="CM004390">
    <property type="protein sequence ID" value="KAG8655607.1"/>
    <property type="molecule type" value="Genomic_DNA"/>
</dbReference>
<organism evidence="1 2">
    <name type="scientific">Manihot esculenta</name>
    <name type="common">Cassava</name>
    <name type="synonym">Jatropha manihot</name>
    <dbReference type="NCBI Taxonomy" id="3983"/>
    <lineage>
        <taxon>Eukaryota</taxon>
        <taxon>Viridiplantae</taxon>
        <taxon>Streptophyta</taxon>
        <taxon>Embryophyta</taxon>
        <taxon>Tracheophyta</taxon>
        <taxon>Spermatophyta</taxon>
        <taxon>Magnoliopsida</taxon>
        <taxon>eudicotyledons</taxon>
        <taxon>Gunneridae</taxon>
        <taxon>Pentapetalae</taxon>
        <taxon>rosids</taxon>
        <taxon>fabids</taxon>
        <taxon>Malpighiales</taxon>
        <taxon>Euphorbiaceae</taxon>
        <taxon>Crotonoideae</taxon>
        <taxon>Manihoteae</taxon>
        <taxon>Manihot</taxon>
    </lineage>
</organism>
<gene>
    <name evidence="1" type="ORF">MANES_04G057464v8</name>
</gene>
<evidence type="ECO:0000313" key="1">
    <source>
        <dbReference type="EMBL" id="KAG8655607.1"/>
    </source>
</evidence>
<evidence type="ECO:0000313" key="2">
    <source>
        <dbReference type="Proteomes" id="UP000091857"/>
    </source>
</evidence>
<protein>
    <submittedName>
        <fullName evidence="1">Uncharacterized protein</fullName>
    </submittedName>
</protein>